<reference evidence="1 2" key="1">
    <citation type="submission" date="2018-02" db="EMBL/GenBank/DDBJ databases">
        <title>Novel Leptospira species isolated from soil and water in Japan.</title>
        <authorList>
            <person name="Nakao R."/>
            <person name="Masuzawa T."/>
        </authorList>
    </citation>
    <scope>NUCLEOTIDE SEQUENCE [LARGE SCALE GENOMIC DNA]</scope>
    <source>
        <strain evidence="1 2">YH101</strain>
    </source>
</reference>
<dbReference type="AlphaFoldDB" id="A0A2P2DVI8"/>
<dbReference type="Pfam" id="PF12487">
    <property type="entry name" value="DUF3703"/>
    <property type="match status" value="1"/>
</dbReference>
<evidence type="ECO:0000313" key="1">
    <source>
        <dbReference type="EMBL" id="GBF48643.1"/>
    </source>
</evidence>
<name>A0A2P2DVI8_9LEPT</name>
<dbReference type="OrthoDB" id="330101at2"/>
<organism evidence="1 2">
    <name type="scientific">Leptospira ryugenii</name>
    <dbReference type="NCBI Taxonomy" id="1917863"/>
    <lineage>
        <taxon>Bacteria</taxon>
        <taxon>Pseudomonadati</taxon>
        <taxon>Spirochaetota</taxon>
        <taxon>Spirochaetia</taxon>
        <taxon>Leptospirales</taxon>
        <taxon>Leptospiraceae</taxon>
        <taxon>Leptospira</taxon>
    </lineage>
</organism>
<sequence>MNKLLKSAFDAEMQIAKNLFNTADFKMCFHHLERAHILGQRNAIPHTVNHWWMLKVGLKLHDSHEVRGQLLRILVAGIGSIFGRVPIGNTGGANIGIMQTMPIPPDLQEIFIRLNR</sequence>
<proteinExistence type="predicted"/>
<dbReference type="RefSeq" id="WP_108972693.1">
    <property type="nucleotide sequence ID" value="NZ_BFBB01000002.1"/>
</dbReference>
<dbReference type="InterPro" id="IPR022172">
    <property type="entry name" value="DUF3703"/>
</dbReference>
<dbReference type="EMBL" id="BFBB01000002">
    <property type="protein sequence ID" value="GBF48643.1"/>
    <property type="molecule type" value="Genomic_DNA"/>
</dbReference>
<accession>A0A2P2DVI8</accession>
<gene>
    <name evidence="1" type="ORF">LPTSP4_01430</name>
</gene>
<comment type="caution">
    <text evidence="1">The sequence shown here is derived from an EMBL/GenBank/DDBJ whole genome shotgun (WGS) entry which is preliminary data.</text>
</comment>
<protein>
    <recommendedName>
        <fullName evidence="3">DUF3703 domain-containing protein</fullName>
    </recommendedName>
</protein>
<evidence type="ECO:0000313" key="2">
    <source>
        <dbReference type="Proteomes" id="UP000245133"/>
    </source>
</evidence>
<dbReference type="Proteomes" id="UP000245133">
    <property type="component" value="Unassembled WGS sequence"/>
</dbReference>
<keyword evidence="2" id="KW-1185">Reference proteome</keyword>
<evidence type="ECO:0008006" key="3">
    <source>
        <dbReference type="Google" id="ProtNLM"/>
    </source>
</evidence>